<dbReference type="SMART" id="SM00842">
    <property type="entry name" value="FtsA"/>
    <property type="match status" value="1"/>
</dbReference>
<accession>A0A327K6P0</accession>
<feature type="non-terminal residue" evidence="2">
    <location>
        <position position="1"/>
    </location>
</feature>
<dbReference type="InterPro" id="IPR043129">
    <property type="entry name" value="ATPase_NBD"/>
</dbReference>
<keyword evidence="3" id="KW-1185">Reference proteome</keyword>
<feature type="non-terminal residue" evidence="2">
    <location>
        <position position="95"/>
    </location>
</feature>
<dbReference type="Proteomes" id="UP000249130">
    <property type="component" value="Unassembled WGS sequence"/>
</dbReference>
<comment type="caution">
    <text evidence="2">The sequence shown here is derived from an EMBL/GenBank/DDBJ whole genome shotgun (WGS) entry which is preliminary data.</text>
</comment>
<name>A0A327K6P0_9BRAD</name>
<dbReference type="Pfam" id="PF02491">
    <property type="entry name" value="SHS2_FTSA"/>
    <property type="match status" value="1"/>
</dbReference>
<dbReference type="PANTHER" id="PTHR32432:SF4">
    <property type="entry name" value="CELL DIVISION PROTEIN FTSA"/>
    <property type="match status" value="1"/>
</dbReference>
<dbReference type="GO" id="GO:0032153">
    <property type="term" value="C:cell division site"/>
    <property type="evidence" value="ECO:0007669"/>
    <property type="project" value="TreeGrafter"/>
</dbReference>
<keyword evidence="2" id="KW-0131">Cell cycle</keyword>
<sequence>ANSVADGRVVVHSLPIGYALDGHRGIADPRGMLGNELGVDMHVVTADEAPLTNLELAVNRCHLEVETVVATPYASALSVLVEDEAQLGVACLDFG</sequence>
<dbReference type="InterPro" id="IPR050696">
    <property type="entry name" value="FtsA/MreB"/>
</dbReference>
<evidence type="ECO:0000313" key="3">
    <source>
        <dbReference type="Proteomes" id="UP000249130"/>
    </source>
</evidence>
<gene>
    <name evidence="2" type="ORF">CH341_31955</name>
</gene>
<dbReference type="GO" id="GO:0051301">
    <property type="term" value="P:cell division"/>
    <property type="evidence" value="ECO:0007669"/>
    <property type="project" value="UniProtKB-KW"/>
</dbReference>
<feature type="domain" description="SHS2" evidence="1">
    <location>
        <begin position="1"/>
        <end position="79"/>
    </location>
</feature>
<dbReference type="SUPFAM" id="SSF53067">
    <property type="entry name" value="Actin-like ATPase domain"/>
    <property type="match status" value="1"/>
</dbReference>
<dbReference type="PANTHER" id="PTHR32432">
    <property type="entry name" value="CELL DIVISION PROTEIN FTSA-RELATED"/>
    <property type="match status" value="1"/>
</dbReference>
<dbReference type="GO" id="GO:0009898">
    <property type="term" value="C:cytoplasmic side of plasma membrane"/>
    <property type="evidence" value="ECO:0007669"/>
    <property type="project" value="TreeGrafter"/>
</dbReference>
<protein>
    <submittedName>
        <fullName evidence="2">Cell division protein FtsA</fullName>
    </submittedName>
</protein>
<dbReference type="EMBL" id="NPEX01000743">
    <property type="protein sequence ID" value="RAI33042.1"/>
    <property type="molecule type" value="Genomic_DNA"/>
</dbReference>
<evidence type="ECO:0000313" key="2">
    <source>
        <dbReference type="EMBL" id="RAI33042.1"/>
    </source>
</evidence>
<organism evidence="2 3">
    <name type="scientific">Rhodoplanes roseus</name>
    <dbReference type="NCBI Taxonomy" id="29409"/>
    <lineage>
        <taxon>Bacteria</taxon>
        <taxon>Pseudomonadati</taxon>
        <taxon>Pseudomonadota</taxon>
        <taxon>Alphaproteobacteria</taxon>
        <taxon>Hyphomicrobiales</taxon>
        <taxon>Nitrobacteraceae</taxon>
        <taxon>Rhodoplanes</taxon>
    </lineage>
</organism>
<evidence type="ECO:0000259" key="1">
    <source>
        <dbReference type="SMART" id="SM00842"/>
    </source>
</evidence>
<dbReference type="AlphaFoldDB" id="A0A327K6P0"/>
<dbReference type="InterPro" id="IPR003494">
    <property type="entry name" value="SHS2_FtsA"/>
</dbReference>
<keyword evidence="2" id="KW-0132">Cell division</keyword>
<reference evidence="2 3" key="1">
    <citation type="submission" date="2017-07" db="EMBL/GenBank/DDBJ databases">
        <title>Draft Genome Sequences of Select Purple Nonsulfur Bacteria.</title>
        <authorList>
            <person name="Lasarre B."/>
            <person name="Mckinlay J.B."/>
        </authorList>
    </citation>
    <scope>NUCLEOTIDE SEQUENCE [LARGE SCALE GENOMIC DNA]</scope>
    <source>
        <strain evidence="2 3">DSM 5909</strain>
    </source>
</reference>
<dbReference type="Gene3D" id="3.30.1490.110">
    <property type="match status" value="1"/>
</dbReference>
<proteinExistence type="predicted"/>